<protein>
    <submittedName>
        <fullName evidence="1">Uncharacterized protein</fullName>
    </submittedName>
</protein>
<dbReference type="Pfam" id="PF20420">
    <property type="entry name" value="DUF6702"/>
    <property type="match status" value="1"/>
</dbReference>
<dbReference type="EMBL" id="FUWH01000009">
    <property type="protein sequence ID" value="SKA07318.1"/>
    <property type="molecule type" value="Genomic_DNA"/>
</dbReference>
<accession>A0A1T4QVH4</accession>
<proteinExistence type="predicted"/>
<gene>
    <name evidence="1" type="ORF">SAMN04488132_109113</name>
</gene>
<dbReference type="RefSeq" id="WP_078832208.1">
    <property type="nucleotide sequence ID" value="NZ_FUWH01000009.1"/>
</dbReference>
<evidence type="ECO:0000313" key="2">
    <source>
        <dbReference type="Proteomes" id="UP000190888"/>
    </source>
</evidence>
<sequence>MANIMVQWLMGILLPLFHPYFVSVVDLNHNKQEETVEISIRVYTDDLEKTIQKYSTAKIDLINPPNKAVMERQLAAYISQTVKLKLNGQAVYPRFIGYEQQQESTWCYFEVEKIPALKTADIDCKLLYDYETSQTNLLHVKSNGVEKSYKLDYPKNLASFNF</sequence>
<dbReference type="InterPro" id="IPR046525">
    <property type="entry name" value="DUF6702"/>
</dbReference>
<dbReference type="Proteomes" id="UP000190888">
    <property type="component" value="Unassembled WGS sequence"/>
</dbReference>
<organism evidence="1 2">
    <name type="scientific">Sediminibacterium ginsengisoli</name>
    <dbReference type="NCBI Taxonomy" id="413434"/>
    <lineage>
        <taxon>Bacteria</taxon>
        <taxon>Pseudomonadati</taxon>
        <taxon>Bacteroidota</taxon>
        <taxon>Chitinophagia</taxon>
        <taxon>Chitinophagales</taxon>
        <taxon>Chitinophagaceae</taxon>
        <taxon>Sediminibacterium</taxon>
    </lineage>
</organism>
<keyword evidence="2" id="KW-1185">Reference proteome</keyword>
<evidence type="ECO:0000313" key="1">
    <source>
        <dbReference type="EMBL" id="SKA07318.1"/>
    </source>
</evidence>
<reference evidence="1 2" key="1">
    <citation type="submission" date="2017-02" db="EMBL/GenBank/DDBJ databases">
        <authorList>
            <person name="Peterson S.W."/>
        </authorList>
    </citation>
    <scope>NUCLEOTIDE SEQUENCE [LARGE SCALE GENOMIC DNA]</scope>
    <source>
        <strain evidence="1 2">DSM 22335</strain>
    </source>
</reference>
<dbReference type="OrthoDB" id="5735516at2"/>
<dbReference type="AlphaFoldDB" id="A0A1T4QVH4"/>
<name>A0A1T4QVH4_9BACT</name>
<dbReference type="STRING" id="413434.SAMN04488132_109113"/>